<dbReference type="Proteomes" id="UP000236544">
    <property type="component" value="Unassembled WGS sequence"/>
</dbReference>
<keyword evidence="3" id="KW-0489">Methyltransferase</keyword>
<dbReference type="PROSITE" id="PS50280">
    <property type="entry name" value="SET"/>
    <property type="match status" value="1"/>
</dbReference>
<feature type="region of interest" description="Disordered" evidence="9">
    <location>
        <begin position="421"/>
        <end position="448"/>
    </location>
</feature>
<evidence type="ECO:0000256" key="1">
    <source>
        <dbReference type="ARBA" id="ARBA00004286"/>
    </source>
</evidence>
<feature type="domain" description="SET" evidence="10">
    <location>
        <begin position="110"/>
        <end position="380"/>
    </location>
</feature>
<dbReference type="PANTHER" id="PTHR46402:SF2">
    <property type="entry name" value="HISTONE-LYSINE N-TRIMETHYLTRANSFERASE SMYD5"/>
    <property type="match status" value="1"/>
</dbReference>
<dbReference type="Pfam" id="PF00856">
    <property type="entry name" value="SET"/>
    <property type="match status" value="1"/>
</dbReference>
<evidence type="ECO:0000256" key="2">
    <source>
        <dbReference type="ARBA" id="ARBA00022454"/>
    </source>
</evidence>
<evidence type="ECO:0000256" key="4">
    <source>
        <dbReference type="ARBA" id="ARBA00022679"/>
    </source>
</evidence>
<evidence type="ECO:0000256" key="9">
    <source>
        <dbReference type="SAM" id="MobiDB-lite"/>
    </source>
</evidence>
<keyword evidence="4" id="KW-0808">Transferase</keyword>
<dbReference type="GO" id="GO:0005694">
    <property type="term" value="C:chromosome"/>
    <property type="evidence" value="ECO:0007669"/>
    <property type="project" value="UniProtKB-SubCell"/>
</dbReference>
<dbReference type="Gene3D" id="1.10.220.160">
    <property type="match status" value="1"/>
</dbReference>
<dbReference type="Gene3D" id="2.170.270.10">
    <property type="entry name" value="SET domain"/>
    <property type="match status" value="1"/>
</dbReference>
<gene>
    <name evidence="11" type="ORF">LAQU0_S22e00210g</name>
</gene>
<dbReference type="InterPro" id="IPR001214">
    <property type="entry name" value="SET_dom"/>
</dbReference>
<evidence type="ECO:0000256" key="8">
    <source>
        <dbReference type="ARBA" id="ARBA00048619"/>
    </source>
</evidence>
<keyword evidence="12" id="KW-1185">Reference proteome</keyword>
<dbReference type="EMBL" id="LN890550">
    <property type="protein sequence ID" value="CUS24924.1"/>
    <property type="molecule type" value="Genomic_DNA"/>
</dbReference>
<feature type="compositionally biased region" description="Polar residues" evidence="9">
    <location>
        <begin position="421"/>
        <end position="431"/>
    </location>
</feature>
<dbReference type="InterPro" id="IPR046341">
    <property type="entry name" value="SET_dom_sf"/>
</dbReference>
<dbReference type="SMART" id="SM00317">
    <property type="entry name" value="SET"/>
    <property type="match status" value="1"/>
</dbReference>
<dbReference type="Gene3D" id="6.10.140.2220">
    <property type="match status" value="1"/>
</dbReference>
<name>A0A0P1KXS7_9SACH</name>
<comment type="catalytic activity">
    <reaction evidence="8">
        <text>L-lysyl-[histone] + S-adenosyl-L-methionine = N(6)-methyl-L-lysyl-[histone] + S-adenosyl-L-homocysteine + H(+)</text>
        <dbReference type="Rhea" id="RHEA:10024"/>
        <dbReference type="Rhea" id="RHEA-COMP:9845"/>
        <dbReference type="Rhea" id="RHEA-COMP:9846"/>
        <dbReference type="ChEBI" id="CHEBI:15378"/>
        <dbReference type="ChEBI" id="CHEBI:29969"/>
        <dbReference type="ChEBI" id="CHEBI:57856"/>
        <dbReference type="ChEBI" id="CHEBI:59789"/>
        <dbReference type="ChEBI" id="CHEBI:61929"/>
    </reaction>
    <physiologicalReaction direction="left-to-right" evidence="8">
        <dbReference type="Rhea" id="RHEA:10025"/>
    </physiologicalReaction>
</comment>
<keyword evidence="2" id="KW-0158">Chromosome</keyword>
<keyword evidence="5" id="KW-0949">S-adenosyl-L-methionine</keyword>
<reference evidence="12" key="1">
    <citation type="submission" date="2015-10" db="EMBL/GenBank/DDBJ databases">
        <authorList>
            <person name="Devillers H."/>
        </authorList>
    </citation>
    <scope>NUCLEOTIDE SEQUENCE [LARGE SCALE GENOMIC DNA]</scope>
</reference>
<protein>
    <recommendedName>
        <fullName evidence="7">Histone-lysine N-methyltransferase SET5</fullName>
    </recommendedName>
    <alternativeName>
        <fullName evidence="6">SET domain-containing protein 5</fullName>
    </alternativeName>
</protein>
<evidence type="ECO:0000259" key="10">
    <source>
        <dbReference type="PROSITE" id="PS50280"/>
    </source>
</evidence>
<evidence type="ECO:0000256" key="5">
    <source>
        <dbReference type="ARBA" id="ARBA00022691"/>
    </source>
</evidence>
<dbReference type="GO" id="GO:0042799">
    <property type="term" value="F:histone H4K20 methyltransferase activity"/>
    <property type="evidence" value="ECO:0007669"/>
    <property type="project" value="TreeGrafter"/>
</dbReference>
<organism evidence="11 12">
    <name type="scientific">Lachancea quebecensis</name>
    <dbReference type="NCBI Taxonomy" id="1654605"/>
    <lineage>
        <taxon>Eukaryota</taxon>
        <taxon>Fungi</taxon>
        <taxon>Dikarya</taxon>
        <taxon>Ascomycota</taxon>
        <taxon>Saccharomycotina</taxon>
        <taxon>Saccharomycetes</taxon>
        <taxon>Saccharomycetales</taxon>
        <taxon>Saccharomycetaceae</taxon>
        <taxon>Lachancea</taxon>
    </lineage>
</organism>
<accession>A0A0P1KXS7</accession>
<dbReference type="AlphaFoldDB" id="A0A0P1KXS7"/>
<proteinExistence type="predicted"/>
<evidence type="ECO:0000313" key="11">
    <source>
        <dbReference type="EMBL" id="CUS24924.1"/>
    </source>
</evidence>
<dbReference type="OrthoDB" id="438641at2759"/>
<sequence length="485" mass="55428">MPLKLQHLCMNDIDETLQESQEGAFAPTDKQICDDVALLWRQEPSTEDLGISKLHSKIKDRHGNWIFSERKLKQILIEHNLLFTDETKLFTYADQVTALECPHISDKHLEKVELKRTGKNKFSLFAKKDLRRDEIVFYEHEPLTPILPLEKTSLAAVGRACSLCGQSLTQSSQFTMKNGLDCRMCSAVWCSKHCKKFDTTHSVLKHPMSRNKQVSASGWLTFEQFCKDNVMHAAYSVGIIHARALLDKSEGPRIKEQFEALRQISQILRIRAADSTNIGGTFDATTGAVSLEDKSIWNRSFDSFCKAFPGVENEIDSNDYMTHIGKFNLNQCEGQVFTLYSYLNHNCEPNVRYELDGKTGLKLFARKDIKKGEELLTTYVNPLHGVTLRRRELLVNWGFLCSCERCNKELASREKLKSQHLFSSEKTNNNTKARRKSSMKTSKPDLSELLKNGQEFNLEVPDEIGFGRRRKSVRFDDCVVAAVEE</sequence>
<evidence type="ECO:0000256" key="7">
    <source>
        <dbReference type="ARBA" id="ARBA00044528"/>
    </source>
</evidence>
<dbReference type="GO" id="GO:0045814">
    <property type="term" value="P:negative regulation of gene expression, epigenetic"/>
    <property type="evidence" value="ECO:0007669"/>
    <property type="project" value="TreeGrafter"/>
</dbReference>
<evidence type="ECO:0000256" key="6">
    <source>
        <dbReference type="ARBA" id="ARBA00042380"/>
    </source>
</evidence>
<dbReference type="CDD" id="cd20071">
    <property type="entry name" value="SET_SMYD"/>
    <property type="match status" value="1"/>
</dbReference>
<evidence type="ECO:0000256" key="3">
    <source>
        <dbReference type="ARBA" id="ARBA00022603"/>
    </source>
</evidence>
<evidence type="ECO:0000313" key="12">
    <source>
        <dbReference type="Proteomes" id="UP000236544"/>
    </source>
</evidence>
<dbReference type="SUPFAM" id="SSF82199">
    <property type="entry name" value="SET domain"/>
    <property type="match status" value="1"/>
</dbReference>
<comment type="subcellular location">
    <subcellularLocation>
        <location evidence="1">Chromosome</location>
    </subcellularLocation>
</comment>
<dbReference type="GO" id="GO:0032259">
    <property type="term" value="P:methylation"/>
    <property type="evidence" value="ECO:0007669"/>
    <property type="project" value="UniProtKB-KW"/>
</dbReference>
<dbReference type="PANTHER" id="PTHR46402">
    <property type="entry name" value="SET AND MYND DOMAIN-CONTAINING PROTEIN 5"/>
    <property type="match status" value="1"/>
</dbReference>